<gene>
    <name evidence="1" type="ORF">AJ78_09016</name>
</gene>
<dbReference type="AlphaFoldDB" id="A0A1J9P057"/>
<dbReference type="Proteomes" id="UP000182235">
    <property type="component" value="Unassembled WGS sequence"/>
</dbReference>
<comment type="caution">
    <text evidence="1">The sequence shown here is derived from an EMBL/GenBank/DDBJ whole genome shotgun (WGS) entry which is preliminary data.</text>
</comment>
<dbReference type="VEuPathDB" id="FungiDB:AJ78_09016"/>
<dbReference type="EMBL" id="LGRN01001288">
    <property type="protein sequence ID" value="OJD09606.1"/>
    <property type="molecule type" value="Genomic_DNA"/>
</dbReference>
<protein>
    <submittedName>
        <fullName evidence="1">Uncharacterized protein</fullName>
    </submittedName>
</protein>
<keyword evidence="2" id="KW-1185">Reference proteome</keyword>
<evidence type="ECO:0000313" key="1">
    <source>
        <dbReference type="EMBL" id="OJD09606.1"/>
    </source>
</evidence>
<proteinExistence type="predicted"/>
<reference evidence="1 2" key="1">
    <citation type="submission" date="2015-07" db="EMBL/GenBank/DDBJ databases">
        <title>Emmonsia species relationships and genome sequence.</title>
        <authorList>
            <consortium name="The Broad Institute Genomics Platform"/>
            <person name="Cuomo C.A."/>
            <person name="Munoz J.F."/>
            <person name="Imamovic A."/>
            <person name="Priest M.E."/>
            <person name="Young S."/>
            <person name="Clay O.K."/>
            <person name="McEwen J.G."/>
        </authorList>
    </citation>
    <scope>NUCLEOTIDE SEQUENCE [LARGE SCALE GENOMIC DNA]</scope>
    <source>
        <strain evidence="1 2">UAMH 9510</strain>
    </source>
</reference>
<sequence>MFHYKHVTLTVRDTRLIIKITEVLESEYFSFIKT</sequence>
<name>A0A1J9P057_9EURO</name>
<organism evidence="1 2">
    <name type="scientific">Emergomyces pasteurianus Ep9510</name>
    <dbReference type="NCBI Taxonomy" id="1447872"/>
    <lineage>
        <taxon>Eukaryota</taxon>
        <taxon>Fungi</taxon>
        <taxon>Dikarya</taxon>
        <taxon>Ascomycota</taxon>
        <taxon>Pezizomycotina</taxon>
        <taxon>Eurotiomycetes</taxon>
        <taxon>Eurotiomycetidae</taxon>
        <taxon>Onygenales</taxon>
        <taxon>Ajellomycetaceae</taxon>
        <taxon>Emergomyces</taxon>
    </lineage>
</organism>
<evidence type="ECO:0000313" key="2">
    <source>
        <dbReference type="Proteomes" id="UP000182235"/>
    </source>
</evidence>
<accession>A0A1J9P057</accession>